<dbReference type="OrthoDB" id="434253at2759"/>
<dbReference type="SUPFAM" id="SSF50475">
    <property type="entry name" value="FMN-binding split barrel"/>
    <property type="match status" value="1"/>
</dbReference>
<gene>
    <name evidence="2" type="ORF">COCSUDRAFT_83579</name>
</gene>
<reference evidence="2 3" key="1">
    <citation type="journal article" date="2012" name="Genome Biol.">
        <title>The genome of the polar eukaryotic microalga coccomyxa subellipsoidea reveals traits of cold adaptation.</title>
        <authorList>
            <person name="Blanc G."/>
            <person name="Agarkova I."/>
            <person name="Grimwood J."/>
            <person name="Kuo A."/>
            <person name="Brueggeman A."/>
            <person name="Dunigan D."/>
            <person name="Gurnon J."/>
            <person name="Ladunga I."/>
            <person name="Lindquist E."/>
            <person name="Lucas S."/>
            <person name="Pangilinan J."/>
            <person name="Proschold T."/>
            <person name="Salamov A."/>
            <person name="Schmutz J."/>
            <person name="Weeks D."/>
            <person name="Yamada T."/>
            <person name="Claverie J.M."/>
            <person name="Grigoriev I."/>
            <person name="Van Etten J."/>
            <person name="Lomsadze A."/>
            <person name="Borodovsky M."/>
        </authorList>
    </citation>
    <scope>NUCLEOTIDE SEQUENCE [LARGE SCALE GENOMIC DNA]</scope>
    <source>
        <strain evidence="2 3">C-169</strain>
    </source>
</reference>
<dbReference type="InterPro" id="IPR024624">
    <property type="entry name" value="Pyridox_Oxase_Alr4036_FMN-bd"/>
</dbReference>
<dbReference type="EMBL" id="AGSI01000002">
    <property type="protein sequence ID" value="EIE27020.1"/>
    <property type="molecule type" value="Genomic_DNA"/>
</dbReference>
<dbReference type="Proteomes" id="UP000007264">
    <property type="component" value="Unassembled WGS sequence"/>
</dbReference>
<dbReference type="PANTHER" id="PTHR28243:SF1">
    <property type="entry name" value="PYRIDOXAMINE 5'-PHOSPHATE OXIDASE ALR4036 FAMILY FMN-BINDING DOMAIN-CONTAINING PROTEIN"/>
    <property type="match status" value="1"/>
</dbReference>
<dbReference type="UniPathway" id="UPA01068">
    <property type="reaction ID" value="UER00304"/>
</dbReference>
<dbReference type="GeneID" id="17044659"/>
<organism evidence="2 3">
    <name type="scientific">Coccomyxa subellipsoidea (strain C-169)</name>
    <name type="common">Green microalga</name>
    <dbReference type="NCBI Taxonomy" id="574566"/>
    <lineage>
        <taxon>Eukaryota</taxon>
        <taxon>Viridiplantae</taxon>
        <taxon>Chlorophyta</taxon>
        <taxon>core chlorophytes</taxon>
        <taxon>Trebouxiophyceae</taxon>
        <taxon>Trebouxiophyceae incertae sedis</taxon>
        <taxon>Coccomyxaceae</taxon>
        <taxon>Coccomyxa</taxon>
        <taxon>Coccomyxa subellipsoidea</taxon>
    </lineage>
</organism>
<dbReference type="InterPro" id="IPR012349">
    <property type="entry name" value="Split_barrel_FMN-bd"/>
</dbReference>
<protein>
    <recommendedName>
        <fullName evidence="1">Pyridoxamine 5'-phosphate oxidase Alr4036 family FMN-binding domain-containing protein</fullName>
    </recommendedName>
</protein>
<evidence type="ECO:0000259" key="1">
    <source>
        <dbReference type="Pfam" id="PF12766"/>
    </source>
</evidence>
<evidence type="ECO:0000313" key="2">
    <source>
        <dbReference type="EMBL" id="EIE27020.1"/>
    </source>
</evidence>
<feature type="domain" description="Pyridoxamine 5'-phosphate oxidase Alr4036 family FMN-binding" evidence="1">
    <location>
        <begin position="3"/>
        <end position="95"/>
    </location>
</feature>
<dbReference type="STRING" id="574566.I0Z8Q1"/>
<dbReference type="PANTHER" id="PTHR28243">
    <property type="entry name" value="AGL049CP"/>
    <property type="match status" value="1"/>
</dbReference>
<dbReference type="RefSeq" id="XP_005651564.1">
    <property type="nucleotide sequence ID" value="XM_005651507.1"/>
</dbReference>
<proteinExistence type="predicted"/>
<accession>I0Z8Q1</accession>
<evidence type="ECO:0000313" key="3">
    <source>
        <dbReference type="Proteomes" id="UP000007264"/>
    </source>
</evidence>
<keyword evidence="3" id="KW-1185">Reference proteome</keyword>
<dbReference type="Gene3D" id="2.30.110.10">
    <property type="entry name" value="Electron Transport, Fmn-binding Protein, Chain A"/>
    <property type="match status" value="1"/>
</dbReference>
<dbReference type="Pfam" id="PF12766">
    <property type="entry name" value="Pyridox_oxase_2"/>
    <property type="match status" value="1"/>
</dbReference>
<dbReference type="AlphaFoldDB" id="I0Z8Q1"/>
<dbReference type="GO" id="GO:0010181">
    <property type="term" value="F:FMN binding"/>
    <property type="evidence" value="ECO:0007669"/>
    <property type="project" value="InterPro"/>
</dbReference>
<sequence length="195" mass="22239">MAAPWRSALVRSLEANKQLPVAKFMQLATVRPDGRPSVRTVVFRGFHNESDLITFTTDTRTYKVEDIKQHPWAQICWYFPETREQFRLGGNLEIIGEDHPDNSLLVARQEAWDSMSTNGRTWFAWPASGRVREQDSAEFEKPVPDRGEKALPSFALAIMDVDSVDYVRLPDFRAGYSCDVGSDGSRSWTQQELNP</sequence>
<name>I0Z8Q1_COCSC</name>
<dbReference type="eggNOG" id="KOG4558">
    <property type="taxonomic scope" value="Eukaryota"/>
</dbReference>
<comment type="caution">
    <text evidence="2">The sequence shown here is derived from an EMBL/GenBank/DDBJ whole genome shotgun (WGS) entry which is preliminary data.</text>
</comment>
<dbReference type="KEGG" id="csl:COCSUDRAFT_83579"/>